<dbReference type="PANTHER" id="PTHR42830:SF2">
    <property type="entry name" value="OSMC_OHR FAMILY PROTEIN"/>
    <property type="match status" value="1"/>
</dbReference>
<dbReference type="RefSeq" id="WP_143941387.1">
    <property type="nucleotide sequence ID" value="NZ_VKLS01000038.1"/>
</dbReference>
<protein>
    <submittedName>
        <fullName evidence="1">OsmC family peroxiredoxin</fullName>
    </submittedName>
</protein>
<keyword evidence="2" id="KW-1185">Reference proteome</keyword>
<evidence type="ECO:0000313" key="2">
    <source>
        <dbReference type="Proteomes" id="UP000320888"/>
    </source>
</evidence>
<dbReference type="InterPro" id="IPR015946">
    <property type="entry name" value="KH_dom-like_a/b"/>
</dbReference>
<dbReference type="OrthoDB" id="9795405at2"/>
<sequence length="163" mass="17871">MPKAREHTYRTRVVWTGDQGTGTSGYRDYDRDHEVSSVGPPPLFGTADPAFLGSADAWNPEQLLLASLSQCHMLTYLSLCSVNGVTVNGYEDISGATMAEDGSGGGAFTEAVLHPRVRVVSETMRERALELHDEAHRKCFIANSVAFPVRFEPTVEVQEEALR</sequence>
<dbReference type="PANTHER" id="PTHR42830">
    <property type="entry name" value="OSMOTICALLY INDUCIBLE FAMILY PROTEIN"/>
    <property type="match status" value="1"/>
</dbReference>
<comment type="caution">
    <text evidence="1">The sequence shown here is derived from an EMBL/GenBank/DDBJ whole genome shotgun (WGS) entry which is preliminary data.</text>
</comment>
<dbReference type="AlphaFoldDB" id="A0A553ZPF8"/>
<dbReference type="InterPro" id="IPR003718">
    <property type="entry name" value="OsmC/Ohr_fam"/>
</dbReference>
<reference evidence="1 2" key="1">
    <citation type="submission" date="2019-07" db="EMBL/GenBank/DDBJ databases">
        <title>Draft genome for Streptomyces benahoarensis MZ03-48.</title>
        <authorList>
            <person name="Gonzalez-Pimentel J.L."/>
        </authorList>
    </citation>
    <scope>NUCLEOTIDE SEQUENCE [LARGE SCALE GENOMIC DNA]</scope>
    <source>
        <strain evidence="1 2">MZ03-48</strain>
    </source>
</reference>
<dbReference type="InterPro" id="IPR052707">
    <property type="entry name" value="OsmC_Ohr_Peroxiredoxin"/>
</dbReference>
<organism evidence="1 2">
    <name type="scientific">Streptomyces benahoarensis</name>
    <dbReference type="NCBI Taxonomy" id="2595054"/>
    <lineage>
        <taxon>Bacteria</taxon>
        <taxon>Bacillati</taxon>
        <taxon>Actinomycetota</taxon>
        <taxon>Actinomycetes</taxon>
        <taxon>Kitasatosporales</taxon>
        <taxon>Streptomycetaceae</taxon>
        <taxon>Streptomyces</taxon>
    </lineage>
</organism>
<evidence type="ECO:0000313" key="1">
    <source>
        <dbReference type="EMBL" id="TSB43176.1"/>
    </source>
</evidence>
<name>A0A553ZPF8_9ACTN</name>
<proteinExistence type="predicted"/>
<gene>
    <name evidence="1" type="ORF">FNZ23_06045</name>
</gene>
<dbReference type="Pfam" id="PF02566">
    <property type="entry name" value="OsmC"/>
    <property type="match status" value="1"/>
</dbReference>
<dbReference type="InterPro" id="IPR036102">
    <property type="entry name" value="OsmC/Ohrsf"/>
</dbReference>
<dbReference type="Proteomes" id="UP000320888">
    <property type="component" value="Unassembled WGS sequence"/>
</dbReference>
<dbReference type="SUPFAM" id="SSF82784">
    <property type="entry name" value="OsmC-like"/>
    <property type="match status" value="1"/>
</dbReference>
<dbReference type="Gene3D" id="3.30.300.20">
    <property type="match status" value="1"/>
</dbReference>
<accession>A0A553ZPF8</accession>
<dbReference type="EMBL" id="VKLS01000038">
    <property type="protein sequence ID" value="TSB43176.1"/>
    <property type="molecule type" value="Genomic_DNA"/>
</dbReference>